<comment type="caution">
    <text evidence="2">The sequence shown here is derived from an EMBL/GenBank/DDBJ whole genome shotgun (WGS) entry which is preliminary data.</text>
</comment>
<organism evidence="2 3">
    <name type="scientific">Candidatus Enterococcus ikei</name>
    <dbReference type="NCBI Taxonomy" id="2815326"/>
    <lineage>
        <taxon>Bacteria</taxon>
        <taxon>Bacillati</taxon>
        <taxon>Bacillota</taxon>
        <taxon>Bacilli</taxon>
        <taxon>Lactobacillales</taxon>
        <taxon>Enterococcaceae</taxon>
        <taxon>Enterococcus</taxon>
    </lineage>
</organism>
<dbReference type="Gene3D" id="1.10.10.10">
    <property type="entry name" value="Winged helix-like DNA-binding domain superfamily/Winged helix DNA-binding domain"/>
    <property type="match status" value="1"/>
</dbReference>
<evidence type="ECO:0000259" key="1">
    <source>
        <dbReference type="Pfam" id="PF05043"/>
    </source>
</evidence>
<proteinExistence type="predicted"/>
<keyword evidence="3" id="KW-1185">Reference proteome</keyword>
<accession>A0ABS3H0Q7</accession>
<gene>
    <name evidence="2" type="ORF">JZO69_12075</name>
</gene>
<dbReference type="RefSeq" id="WP_207113124.1">
    <property type="nucleotide sequence ID" value="NZ_JAFLWD010000032.1"/>
</dbReference>
<sequence length="505" mass="60509">MRIFLDEVYDRRINVLSFVASKRQEVSLTEIAEATNLSKKTVSIIIRQFEQELNVTDEYFKVTYVHRTLQSVYANNLDLVSISNNYLKMSILYKMIRHIFLMERIDAITFCDLEFISPATFSRHRRRLQKILNQCGLNLTRSNEITGDELRIRNFFFLFFANASGNWDFETRIYNEINEYFGQRIQGWYELNSIKKSKLCLIIYICNVRFSQKKVIEKSILTDLARKFQTGTHTRVIFDYFHLKKNRSENQAWDETSAALFLLYKERLAEEENFEIEVYQNFFNEYNFPLVNYSHLLAEKLIDVFFQTNDRSTIYWHIRKEIDMMHLLMETCFIDPRMFYYIYDERSFFYADKTEQKIKIKIRKVIEQLITETEYGNFFETIKEFTAEEVLIDYTYLITYTMLVKFLQVDFPKVRILIQNSKVFVEPILSKKITLLFGNKVEFVKNQFSSPDIIVTDTKLMESDSNVKEIFIASFSNSSDFSLMLEEIRKKIIEHYTNRKPCNLE</sequence>
<dbReference type="InterPro" id="IPR007737">
    <property type="entry name" value="Mga_HTH"/>
</dbReference>
<name>A0ABS3H0Q7_9ENTE</name>
<feature type="domain" description="Mga helix-turn-helix" evidence="1">
    <location>
        <begin position="76"/>
        <end position="160"/>
    </location>
</feature>
<evidence type="ECO:0000313" key="3">
    <source>
        <dbReference type="Proteomes" id="UP000664632"/>
    </source>
</evidence>
<protein>
    <submittedName>
        <fullName evidence="2">Helix-turn-helix domain-containing protein</fullName>
    </submittedName>
</protein>
<dbReference type="Proteomes" id="UP000664632">
    <property type="component" value="Unassembled WGS sequence"/>
</dbReference>
<dbReference type="Pfam" id="PF05043">
    <property type="entry name" value="Mga"/>
    <property type="match status" value="1"/>
</dbReference>
<reference evidence="2 3" key="1">
    <citation type="submission" date="2021-03" db="EMBL/GenBank/DDBJ databases">
        <title>Enterococcal diversity collection.</title>
        <authorList>
            <person name="Gilmore M.S."/>
            <person name="Schwartzman J."/>
            <person name="Van Tyne D."/>
            <person name="Martin M."/>
            <person name="Earl A.M."/>
            <person name="Manson A.L."/>
            <person name="Straub T."/>
            <person name="Salamzade R."/>
            <person name="Saavedra J."/>
            <person name="Lebreton F."/>
            <person name="Prichula J."/>
            <person name="Schaufler K."/>
            <person name="Gaca A."/>
            <person name="Sgardioli B."/>
            <person name="Wagenaar J."/>
            <person name="Strong T."/>
        </authorList>
    </citation>
    <scope>NUCLEOTIDE SEQUENCE [LARGE SCALE GENOMIC DNA]</scope>
    <source>
        <strain evidence="2 3">DIV0869a</strain>
    </source>
</reference>
<dbReference type="InterPro" id="IPR036388">
    <property type="entry name" value="WH-like_DNA-bd_sf"/>
</dbReference>
<dbReference type="EMBL" id="JAFLWD010000032">
    <property type="protein sequence ID" value="MBO0441101.1"/>
    <property type="molecule type" value="Genomic_DNA"/>
</dbReference>
<evidence type="ECO:0000313" key="2">
    <source>
        <dbReference type="EMBL" id="MBO0441101.1"/>
    </source>
</evidence>